<evidence type="ECO:0000313" key="5">
    <source>
        <dbReference type="Proteomes" id="UP000291286"/>
    </source>
</evidence>
<keyword evidence="1 4" id="KW-0808">Transferase</keyword>
<dbReference type="CDD" id="cd04301">
    <property type="entry name" value="NAT_SF"/>
    <property type="match status" value="1"/>
</dbReference>
<name>A0A4Q8LHX1_9GAMM</name>
<feature type="domain" description="N-acetyltransferase" evidence="3">
    <location>
        <begin position="14"/>
        <end position="178"/>
    </location>
</feature>
<comment type="caution">
    <text evidence="4">The sequence shown here is derived from an EMBL/GenBank/DDBJ whole genome shotgun (WGS) entry which is preliminary data.</text>
</comment>
<dbReference type="Gene3D" id="3.40.630.30">
    <property type="match status" value="1"/>
</dbReference>
<dbReference type="GO" id="GO:0016747">
    <property type="term" value="F:acyltransferase activity, transferring groups other than amino-acyl groups"/>
    <property type="evidence" value="ECO:0007669"/>
    <property type="project" value="InterPro"/>
</dbReference>
<keyword evidence="2" id="KW-0012">Acyltransferase</keyword>
<evidence type="ECO:0000259" key="3">
    <source>
        <dbReference type="PROSITE" id="PS51186"/>
    </source>
</evidence>
<dbReference type="EMBL" id="SHMB01000004">
    <property type="protein sequence ID" value="TAA29101.1"/>
    <property type="molecule type" value="Genomic_DNA"/>
</dbReference>
<dbReference type="SUPFAM" id="SSF55729">
    <property type="entry name" value="Acyl-CoA N-acyltransferases (Nat)"/>
    <property type="match status" value="1"/>
</dbReference>
<reference evidence="4 5" key="1">
    <citation type="submission" date="2019-02" db="EMBL/GenBank/DDBJ databases">
        <title>WGS of Pseudoxanthomonas species novum from clinical isolates.</title>
        <authorList>
            <person name="Bernier A.-M."/>
            <person name="Bernard K."/>
            <person name="Vachon A."/>
        </authorList>
    </citation>
    <scope>NUCLEOTIDE SEQUENCE [LARGE SCALE GENOMIC DNA]</scope>
    <source>
        <strain evidence="4 5">NML171202</strain>
    </source>
</reference>
<dbReference type="PANTHER" id="PTHR43877">
    <property type="entry name" value="AMINOALKYLPHOSPHONATE N-ACETYLTRANSFERASE-RELATED-RELATED"/>
    <property type="match status" value="1"/>
</dbReference>
<evidence type="ECO:0000256" key="2">
    <source>
        <dbReference type="ARBA" id="ARBA00023315"/>
    </source>
</evidence>
<accession>A0A4Q8LHX1</accession>
<dbReference type="InterPro" id="IPR050832">
    <property type="entry name" value="Bact_Acetyltransf"/>
</dbReference>
<dbReference type="AlphaFoldDB" id="A0A4Q8LHX1"/>
<dbReference type="InterPro" id="IPR000182">
    <property type="entry name" value="GNAT_dom"/>
</dbReference>
<dbReference type="InterPro" id="IPR016181">
    <property type="entry name" value="Acyl_CoA_acyltransferase"/>
</dbReference>
<dbReference type="RefSeq" id="WP_130519205.1">
    <property type="nucleotide sequence ID" value="NZ_SHMB01000004.1"/>
</dbReference>
<sequence length="182" mass="19604">MSANAAAARVRSAVTIRPLTVADASALKACRVAGLQETPEAFLSTAAEIEATPVVQFEAELADADIRYAGAFDGERLVGFMRTVRFSRRARRHVAEVRSVVVRASHRRQGIAGRLLSHLIAQARDSGIEALLLTVVAGNLPARRLYEQAGFAVYGIEPCAVRRDGVDEDQLLMRLALQAPGP</sequence>
<gene>
    <name evidence="4" type="ORF">EA661_12520</name>
</gene>
<evidence type="ECO:0000256" key="1">
    <source>
        <dbReference type="ARBA" id="ARBA00022679"/>
    </source>
</evidence>
<dbReference type="PROSITE" id="PS51186">
    <property type="entry name" value="GNAT"/>
    <property type="match status" value="1"/>
</dbReference>
<evidence type="ECO:0000313" key="4">
    <source>
        <dbReference type="EMBL" id="TAA29101.1"/>
    </source>
</evidence>
<organism evidence="4 5">
    <name type="scientific">Pseudoxanthomonas winnipegensis</name>
    <dbReference type="NCBI Taxonomy" id="2480810"/>
    <lineage>
        <taxon>Bacteria</taxon>
        <taxon>Pseudomonadati</taxon>
        <taxon>Pseudomonadota</taxon>
        <taxon>Gammaproteobacteria</taxon>
        <taxon>Lysobacterales</taxon>
        <taxon>Lysobacteraceae</taxon>
        <taxon>Pseudoxanthomonas</taxon>
    </lineage>
</organism>
<dbReference type="Pfam" id="PF00583">
    <property type="entry name" value="Acetyltransf_1"/>
    <property type="match status" value="1"/>
</dbReference>
<proteinExistence type="predicted"/>
<dbReference type="Proteomes" id="UP000291286">
    <property type="component" value="Unassembled WGS sequence"/>
</dbReference>
<protein>
    <submittedName>
        <fullName evidence="4">GNAT family N-acetyltransferase</fullName>
    </submittedName>
</protein>